<accession>A0A0C2YEA1</accession>
<evidence type="ECO:0000256" key="1">
    <source>
        <dbReference type="SAM" id="MobiDB-lite"/>
    </source>
</evidence>
<reference evidence="2 3" key="1">
    <citation type="submission" date="2014-04" db="EMBL/GenBank/DDBJ databases">
        <authorList>
            <consortium name="DOE Joint Genome Institute"/>
            <person name="Kuo A."/>
            <person name="Gay G."/>
            <person name="Dore J."/>
            <person name="Kohler A."/>
            <person name="Nagy L.G."/>
            <person name="Floudas D."/>
            <person name="Copeland A."/>
            <person name="Barry K.W."/>
            <person name="Cichocki N."/>
            <person name="Veneault-Fourrey C."/>
            <person name="LaButti K."/>
            <person name="Lindquist E.A."/>
            <person name="Lipzen A."/>
            <person name="Lundell T."/>
            <person name="Morin E."/>
            <person name="Murat C."/>
            <person name="Sun H."/>
            <person name="Tunlid A."/>
            <person name="Henrissat B."/>
            <person name="Grigoriev I.V."/>
            <person name="Hibbett D.S."/>
            <person name="Martin F."/>
            <person name="Nordberg H.P."/>
            <person name="Cantor M.N."/>
            <person name="Hua S.X."/>
        </authorList>
    </citation>
    <scope>NUCLEOTIDE SEQUENCE [LARGE SCALE GENOMIC DNA]</scope>
    <source>
        <strain evidence="3">h7</strain>
    </source>
</reference>
<proteinExistence type="predicted"/>
<feature type="compositionally biased region" description="Polar residues" evidence="1">
    <location>
        <begin position="832"/>
        <end position="841"/>
    </location>
</feature>
<evidence type="ECO:0000313" key="2">
    <source>
        <dbReference type="EMBL" id="KIM39357.1"/>
    </source>
</evidence>
<sequence length="1015" mass="110867">MLWYQQFRTRVSALSLAMWHFIMQGFRNIFHAFKPTTEELPITISGTLACHIYLAARASRMARFSMPQPPSPLSNVPAQDDPSNTPHCSPGNFAEDTSCVLQPQATEDPSPAGHFGLPSFSSYDSPSEYGTTPPSSPNLDPPILVVSAPTEEDFSLDRFQNEREIKLDNKLDSEIEVQELVLRELSFSEALVIPDKEPLALVAYKPMTKSNKNPKFIAPVSVPFERVAPSPQDSPTYTRALRDSLLLSPPPFSSKRKPATDDLAGRRDSEGSQINPATARTPLIFQPIVTTPTQSPPLGRSIALSPSQESVRSTFSTVVGRVRASANPKSAKSSSARREAKRVSRFIQEAYDEADPFSTNGESFYTPSFDHSSDINNVALYMTAENSNDKKRTEPKLRRKSSRLDLRTEEVKMHKMNTTLYDMSIYGVPTPDNSKPRKSKTRTKKNSPSLHSSSFPPVFASVVESNSRPGPGIDLFFISSHVKLTKFCAERADFPSVPLPSVDERIPIGKKLIIANETADPSDIPSESTFVVADDPFTKDVRVSLPVGVPPGDLYNFDVYAPSRSYGRERTKVRSASSRKGAKSEEEELRRLSANVSAYAAEVFHFSLSADPLSSSSEDGFSSTEDVPHLRAILDGMEFSPLLLPSFVHTSARASISSLDLDGYPEPLSCGPSEFDSPEIITPIFAQKYERVPAPSAVIVQFYSEAELSLTDADGYSISVDSDPVSLPKVPASTPHERPNCSLPVTQPGADPSVAMITLDPEKPPYSSLPGTTQCKPPQICPDLEPSSVVAVSGGSGPAENPRASWTNLASVVDYHSQNLGLEYLSKTSTAEVNPPVTTGFSRGESHSSRSRNIKDENIFEPSSRRVGIHGSLPRQRRRSSNLSAGPSDYTSNQTRAIVLERHRASVVFSASYRRSGIRGLRLPQRVALRESNAEVTAPTLSTDSIMDVTLVSTSLDDAKEPSLGEADENRNSLDALIALIESDIKASFNSGNLSTRSFQKSSSSQYSIQWGVAF</sequence>
<dbReference type="HOGENOM" id="CLU_297002_0_0_1"/>
<feature type="compositionally biased region" description="Basic residues" evidence="1">
    <location>
        <begin position="436"/>
        <end position="445"/>
    </location>
</feature>
<dbReference type="EMBL" id="KN831786">
    <property type="protein sequence ID" value="KIM39357.1"/>
    <property type="molecule type" value="Genomic_DNA"/>
</dbReference>
<feature type="compositionally biased region" description="Polar residues" evidence="1">
    <location>
        <begin position="881"/>
        <end position="891"/>
    </location>
</feature>
<feature type="compositionally biased region" description="Basic and acidic residues" evidence="1">
    <location>
        <begin position="258"/>
        <end position="270"/>
    </location>
</feature>
<feature type="region of interest" description="Disordered" evidence="1">
    <location>
        <begin position="424"/>
        <end position="453"/>
    </location>
</feature>
<gene>
    <name evidence="2" type="ORF">M413DRAFT_12289</name>
</gene>
<feature type="compositionally biased region" description="Polar residues" evidence="1">
    <location>
        <begin position="123"/>
        <end position="133"/>
    </location>
</feature>
<dbReference type="Proteomes" id="UP000053424">
    <property type="component" value="Unassembled WGS sequence"/>
</dbReference>
<organism evidence="2 3">
    <name type="scientific">Hebeloma cylindrosporum</name>
    <dbReference type="NCBI Taxonomy" id="76867"/>
    <lineage>
        <taxon>Eukaryota</taxon>
        <taxon>Fungi</taxon>
        <taxon>Dikarya</taxon>
        <taxon>Basidiomycota</taxon>
        <taxon>Agaricomycotina</taxon>
        <taxon>Agaricomycetes</taxon>
        <taxon>Agaricomycetidae</taxon>
        <taxon>Agaricales</taxon>
        <taxon>Agaricineae</taxon>
        <taxon>Hymenogastraceae</taxon>
        <taxon>Hebeloma</taxon>
    </lineage>
</organism>
<evidence type="ECO:0000313" key="3">
    <source>
        <dbReference type="Proteomes" id="UP000053424"/>
    </source>
</evidence>
<feature type="region of interest" description="Disordered" evidence="1">
    <location>
        <begin position="123"/>
        <end position="142"/>
    </location>
</feature>
<dbReference type="AlphaFoldDB" id="A0A0C2YEA1"/>
<reference evidence="3" key="2">
    <citation type="submission" date="2015-01" db="EMBL/GenBank/DDBJ databases">
        <title>Evolutionary Origins and Diversification of the Mycorrhizal Mutualists.</title>
        <authorList>
            <consortium name="DOE Joint Genome Institute"/>
            <consortium name="Mycorrhizal Genomics Consortium"/>
            <person name="Kohler A."/>
            <person name="Kuo A."/>
            <person name="Nagy L.G."/>
            <person name="Floudas D."/>
            <person name="Copeland A."/>
            <person name="Barry K.W."/>
            <person name="Cichocki N."/>
            <person name="Veneault-Fourrey C."/>
            <person name="LaButti K."/>
            <person name="Lindquist E.A."/>
            <person name="Lipzen A."/>
            <person name="Lundell T."/>
            <person name="Morin E."/>
            <person name="Murat C."/>
            <person name="Riley R."/>
            <person name="Ohm R."/>
            <person name="Sun H."/>
            <person name="Tunlid A."/>
            <person name="Henrissat B."/>
            <person name="Grigoriev I.V."/>
            <person name="Hibbett D.S."/>
            <person name="Martin F."/>
        </authorList>
    </citation>
    <scope>NUCLEOTIDE SEQUENCE [LARGE SCALE GENOMIC DNA]</scope>
    <source>
        <strain evidence="3">h7</strain>
    </source>
</reference>
<keyword evidence="3" id="KW-1185">Reference proteome</keyword>
<feature type="region of interest" description="Disordered" evidence="1">
    <location>
        <begin position="65"/>
        <end position="96"/>
    </location>
</feature>
<protein>
    <submittedName>
        <fullName evidence="2">Uncharacterized protein</fullName>
    </submittedName>
</protein>
<feature type="region of interest" description="Disordered" evidence="1">
    <location>
        <begin position="727"/>
        <end position="749"/>
    </location>
</feature>
<feature type="region of interest" description="Disordered" evidence="1">
    <location>
        <begin position="245"/>
        <end position="283"/>
    </location>
</feature>
<name>A0A0C2YEA1_HEBCY</name>
<feature type="compositionally biased region" description="Polar residues" evidence="1">
    <location>
        <begin position="73"/>
        <end position="87"/>
    </location>
</feature>
<feature type="compositionally biased region" description="Basic and acidic residues" evidence="1">
    <location>
        <begin position="844"/>
        <end position="858"/>
    </location>
</feature>
<feature type="region of interest" description="Disordered" evidence="1">
    <location>
        <begin position="832"/>
        <end position="891"/>
    </location>
</feature>